<dbReference type="GO" id="GO:0016810">
    <property type="term" value="F:hydrolase activity, acting on carbon-nitrogen (but not peptide) bonds"/>
    <property type="evidence" value="ECO:0007669"/>
    <property type="project" value="InterPro"/>
</dbReference>
<accession>A0A1H1HKG6</accession>
<evidence type="ECO:0000256" key="2">
    <source>
        <dbReference type="ARBA" id="ARBA00022801"/>
    </source>
</evidence>
<organism evidence="4 5">
    <name type="scientific">Paraburkholderia fungorum</name>
    <dbReference type="NCBI Taxonomy" id="134537"/>
    <lineage>
        <taxon>Bacteria</taxon>
        <taxon>Pseudomonadati</taxon>
        <taxon>Pseudomonadota</taxon>
        <taxon>Betaproteobacteria</taxon>
        <taxon>Burkholderiales</taxon>
        <taxon>Burkholderiaceae</taxon>
        <taxon>Paraburkholderia</taxon>
    </lineage>
</organism>
<proteinExistence type="inferred from homology"/>
<evidence type="ECO:0000313" key="5">
    <source>
        <dbReference type="Proteomes" id="UP000183487"/>
    </source>
</evidence>
<dbReference type="AlphaFoldDB" id="A0A1H1HKG6"/>
<dbReference type="PANTHER" id="PTHR43794:SF11">
    <property type="entry name" value="AMIDOHYDROLASE-RELATED DOMAIN-CONTAINING PROTEIN"/>
    <property type="match status" value="1"/>
</dbReference>
<dbReference type="Gene3D" id="3.20.20.140">
    <property type="entry name" value="Metal-dependent hydrolases"/>
    <property type="match status" value="1"/>
</dbReference>
<sequence length="463" mass="50528">MNSLIRADHVLPMTDDNAVIVDGAVVIDASGRIAAIGDARELISRYPALPVRHLKDRLLMPGLINTHCHSGLLRGTAEGLPVWDWLQQFIDPMHRVLNAEEAEAASWLCYAEALLSGTTTIVDMWRFMDGSARAATGLGIRAVLAPYVAEHPEHDYFETLDINEKLIERWHGRADGRISVWVGLEHMFYAVPQAWQRAVAMSRTHGVGLHTHSNESRFDVDATQKRYGVRPIQALEKFGLLDAHKVMLAHCVWLSDDEITILADRNVGVAHNPVSNMKLASGAAPVEKLLAAGICVGLGTDGEKENNNLDMFEEMKVASLLAKATGLDAAALDAWSVCRMATATGARAIGLSNDVGTLEVGKCADMIAVRTDTPRMTPLLTGRYMNLHHNLVHAVQGGDVDMTIVNGRTVVENGRLVNGDLRELIARVNTLVPGLFERRARWLDSNGAITKRGAENSLLDALS</sequence>
<evidence type="ECO:0000256" key="1">
    <source>
        <dbReference type="ARBA" id="ARBA00006745"/>
    </source>
</evidence>
<dbReference type="InterPro" id="IPR006680">
    <property type="entry name" value="Amidohydro-rel"/>
</dbReference>
<keyword evidence="5" id="KW-1185">Reference proteome</keyword>
<dbReference type="CDD" id="cd01298">
    <property type="entry name" value="ATZ_TRZ_like"/>
    <property type="match status" value="1"/>
</dbReference>
<dbReference type="SUPFAM" id="SSF51338">
    <property type="entry name" value="Composite domain of metallo-dependent hydrolases"/>
    <property type="match status" value="1"/>
</dbReference>
<dbReference type="PANTHER" id="PTHR43794">
    <property type="entry name" value="AMINOHYDROLASE SSNA-RELATED"/>
    <property type="match status" value="1"/>
</dbReference>
<dbReference type="EMBL" id="FNKP01000002">
    <property type="protein sequence ID" value="SDR25924.1"/>
    <property type="molecule type" value="Genomic_DNA"/>
</dbReference>
<dbReference type="InterPro" id="IPR011059">
    <property type="entry name" value="Metal-dep_hydrolase_composite"/>
</dbReference>
<evidence type="ECO:0000259" key="3">
    <source>
        <dbReference type="Pfam" id="PF01979"/>
    </source>
</evidence>
<name>A0A1H1HKG6_9BURK</name>
<dbReference type="InterPro" id="IPR032466">
    <property type="entry name" value="Metal_Hydrolase"/>
</dbReference>
<dbReference type="RefSeq" id="WP_253189720.1">
    <property type="nucleotide sequence ID" value="NZ_FNKP01000002.1"/>
</dbReference>
<dbReference type="Pfam" id="PF01979">
    <property type="entry name" value="Amidohydro_1"/>
    <property type="match status" value="1"/>
</dbReference>
<feature type="domain" description="Amidohydrolase-related" evidence="3">
    <location>
        <begin position="59"/>
        <end position="410"/>
    </location>
</feature>
<dbReference type="SUPFAM" id="SSF51556">
    <property type="entry name" value="Metallo-dependent hydrolases"/>
    <property type="match status" value="1"/>
</dbReference>
<dbReference type="InterPro" id="IPR050287">
    <property type="entry name" value="MTA/SAH_deaminase"/>
</dbReference>
<comment type="similarity">
    <text evidence="1">Belongs to the metallo-dependent hydrolases superfamily. ATZ/TRZ family.</text>
</comment>
<dbReference type="Gene3D" id="2.30.40.10">
    <property type="entry name" value="Urease, subunit C, domain 1"/>
    <property type="match status" value="1"/>
</dbReference>
<dbReference type="Proteomes" id="UP000183487">
    <property type="component" value="Unassembled WGS sequence"/>
</dbReference>
<keyword evidence="2" id="KW-0378">Hydrolase</keyword>
<evidence type="ECO:0000313" key="4">
    <source>
        <dbReference type="EMBL" id="SDR25924.1"/>
    </source>
</evidence>
<gene>
    <name evidence="4" type="ORF">SAMN05443245_4011</name>
</gene>
<protein>
    <submittedName>
        <fullName evidence="4">5-methylthioadenosine/S-adenosylhomocysteine deaminase</fullName>
    </submittedName>
</protein>
<reference evidence="5" key="1">
    <citation type="submission" date="2016-10" db="EMBL/GenBank/DDBJ databases">
        <authorList>
            <person name="Varghese N."/>
        </authorList>
    </citation>
    <scope>NUCLEOTIDE SEQUENCE [LARGE SCALE GENOMIC DNA]</scope>
    <source>
        <strain evidence="5">GAS106B</strain>
    </source>
</reference>